<dbReference type="Proteomes" id="UP000824099">
    <property type="component" value="Unassembled WGS sequence"/>
</dbReference>
<dbReference type="GO" id="GO:0009279">
    <property type="term" value="C:cell outer membrane"/>
    <property type="evidence" value="ECO:0007669"/>
    <property type="project" value="TreeGrafter"/>
</dbReference>
<keyword evidence="1" id="KW-0472">Membrane</keyword>
<dbReference type="Gene3D" id="2.60.450.10">
    <property type="entry name" value="Lipopolysaccharide (LPS) transport protein A like domain"/>
    <property type="match status" value="1"/>
</dbReference>
<protein>
    <submittedName>
        <fullName evidence="4">LPS-assembly protein LptD</fullName>
    </submittedName>
</protein>
<feature type="chain" id="PRO_5038559538" evidence="2">
    <location>
        <begin position="22"/>
        <end position="501"/>
    </location>
</feature>
<gene>
    <name evidence="4" type="ORF">IAB06_01655</name>
</gene>
<evidence type="ECO:0000313" key="5">
    <source>
        <dbReference type="Proteomes" id="UP000824099"/>
    </source>
</evidence>
<evidence type="ECO:0000313" key="4">
    <source>
        <dbReference type="EMBL" id="HIU63733.1"/>
    </source>
</evidence>
<dbReference type="GO" id="GO:1990351">
    <property type="term" value="C:transporter complex"/>
    <property type="evidence" value="ECO:0007669"/>
    <property type="project" value="TreeGrafter"/>
</dbReference>
<keyword evidence="2" id="KW-0732">Signal</keyword>
<accession>A0A9D1MND9</accession>
<sequence>MKKHLLIAGVLSFGIASQALAADFTAGDNLNERSVPNFEKQEPTSTFAEDVAAAAKVAPQKSESENTSEAPIVLFGDNLIYHKDTGEVTADGQVRVIRGEDVLYTTKVEGNLNTGDIYLRDGGSVVKPDSKIDSEWLYYNMNSKKGEFKKLAGHSGKDIFKAEHGISNGEIIELDQGGQLTRCPAVEHDPCFLIAAEKIEIYPQDKVVAHNVKIYMKGKLLFTRKLYVSRLNGGPSQIFAPKLGYSKEDGLKVRLHYEHYLNQRLTVVGDFDYYEKEGYRPMYGLRYDTDKYYLRAQQGWSEDSDDNWIKKKNDFTAGLKNQRLLANVPVQYSLYYNRGLWKEKRFESWHTEYGIHLQHERIYFGKAKNTFLTFGLGGKTKKESYDGSKTDTMTYNATVGRKFDDRWNAWNSYYWEKTENDLFKYNRPDMSEELQTGVSYAFDKKNRLTFINRYDLGKSDIYEQVWRYTHDFCCWQIEIEFRDKKAERDKSWHIKYDLFRW</sequence>
<keyword evidence="1" id="KW-0998">Cell outer membrane</keyword>
<evidence type="ECO:0000256" key="2">
    <source>
        <dbReference type="SAM" id="SignalP"/>
    </source>
</evidence>
<name>A0A9D1MND9_9FIRM</name>
<feature type="domain" description="Organic solvent tolerance-like N-terminal" evidence="3">
    <location>
        <begin position="72"/>
        <end position="149"/>
    </location>
</feature>
<dbReference type="Pfam" id="PF13100">
    <property type="entry name" value="OstA_2"/>
    <property type="match status" value="1"/>
</dbReference>
<organism evidence="4 5">
    <name type="scientific">Candidatus Avacidaminococcus intestinavium</name>
    <dbReference type="NCBI Taxonomy" id="2840684"/>
    <lineage>
        <taxon>Bacteria</taxon>
        <taxon>Bacillati</taxon>
        <taxon>Bacillota</taxon>
        <taxon>Negativicutes</taxon>
        <taxon>Acidaminococcales</taxon>
        <taxon>Acidaminococcaceae</taxon>
        <taxon>Acidaminococcaceae incertae sedis</taxon>
        <taxon>Candidatus Avacidaminococcus</taxon>
    </lineage>
</organism>
<evidence type="ECO:0000259" key="3">
    <source>
        <dbReference type="Pfam" id="PF13100"/>
    </source>
</evidence>
<reference evidence="4" key="1">
    <citation type="submission" date="2020-10" db="EMBL/GenBank/DDBJ databases">
        <authorList>
            <person name="Gilroy R."/>
        </authorList>
    </citation>
    <scope>NUCLEOTIDE SEQUENCE</scope>
    <source>
        <strain evidence="4">CHK160-1198</strain>
    </source>
</reference>
<evidence type="ECO:0000256" key="1">
    <source>
        <dbReference type="ARBA" id="ARBA00023237"/>
    </source>
</evidence>
<dbReference type="AlphaFoldDB" id="A0A9D1MND9"/>
<dbReference type="PANTHER" id="PTHR30189">
    <property type="entry name" value="LPS-ASSEMBLY PROTEIN"/>
    <property type="match status" value="1"/>
</dbReference>
<dbReference type="InterPro" id="IPR050218">
    <property type="entry name" value="LptD"/>
</dbReference>
<feature type="signal peptide" evidence="2">
    <location>
        <begin position="1"/>
        <end position="21"/>
    </location>
</feature>
<reference evidence="4" key="2">
    <citation type="journal article" date="2021" name="PeerJ">
        <title>Extensive microbial diversity within the chicken gut microbiome revealed by metagenomics and culture.</title>
        <authorList>
            <person name="Gilroy R."/>
            <person name="Ravi A."/>
            <person name="Getino M."/>
            <person name="Pursley I."/>
            <person name="Horton D.L."/>
            <person name="Alikhan N.F."/>
            <person name="Baker D."/>
            <person name="Gharbi K."/>
            <person name="Hall N."/>
            <person name="Watson M."/>
            <person name="Adriaenssens E.M."/>
            <person name="Foster-Nyarko E."/>
            <person name="Jarju S."/>
            <person name="Secka A."/>
            <person name="Antonio M."/>
            <person name="Oren A."/>
            <person name="Chaudhuri R.R."/>
            <person name="La Ragione R."/>
            <person name="Hildebrand F."/>
            <person name="Pallen M.J."/>
        </authorList>
    </citation>
    <scope>NUCLEOTIDE SEQUENCE</scope>
    <source>
        <strain evidence="4">CHK160-1198</strain>
    </source>
</reference>
<comment type="caution">
    <text evidence="4">The sequence shown here is derived from an EMBL/GenBank/DDBJ whole genome shotgun (WGS) entry which is preliminary data.</text>
</comment>
<proteinExistence type="predicted"/>
<dbReference type="PANTHER" id="PTHR30189:SF1">
    <property type="entry name" value="LPS-ASSEMBLY PROTEIN LPTD"/>
    <property type="match status" value="1"/>
</dbReference>
<dbReference type="EMBL" id="DVNI01000024">
    <property type="protein sequence ID" value="HIU63733.1"/>
    <property type="molecule type" value="Genomic_DNA"/>
</dbReference>
<dbReference type="InterPro" id="IPR005653">
    <property type="entry name" value="OstA-like_N"/>
</dbReference>